<dbReference type="InterPro" id="IPR002123">
    <property type="entry name" value="Plipid/glycerol_acylTrfase"/>
</dbReference>
<dbReference type="GO" id="GO:0016746">
    <property type="term" value="F:acyltransferase activity"/>
    <property type="evidence" value="ECO:0007669"/>
    <property type="project" value="UniProtKB-KW"/>
</dbReference>
<feature type="domain" description="Phospholipid/glycerol acyltransferase" evidence="1">
    <location>
        <begin position="101"/>
        <end position="219"/>
    </location>
</feature>
<dbReference type="KEGG" id="samy:DB32_005688"/>
<dbReference type="Pfam" id="PF01553">
    <property type="entry name" value="Acyltransferase"/>
    <property type="match status" value="1"/>
</dbReference>
<dbReference type="GO" id="GO:0016020">
    <property type="term" value="C:membrane"/>
    <property type="evidence" value="ECO:0007669"/>
    <property type="project" value="TreeGrafter"/>
</dbReference>
<dbReference type="RefSeq" id="WP_053235668.1">
    <property type="nucleotide sequence ID" value="NZ_CP011125.1"/>
</dbReference>
<gene>
    <name evidence="2" type="ORF">DB32_005688</name>
</gene>
<dbReference type="PANTHER" id="PTHR22753:SF14">
    <property type="entry name" value="MONOACYLGLYCEROL_DIACYLGLYCEROL O-ACYLTRANSFERASE"/>
    <property type="match status" value="1"/>
</dbReference>
<dbReference type="AlphaFoldDB" id="A0A0F6SGE2"/>
<evidence type="ECO:0000259" key="1">
    <source>
        <dbReference type="SMART" id="SM00563"/>
    </source>
</evidence>
<dbReference type="EMBL" id="CP011125">
    <property type="protein sequence ID" value="AKF08539.1"/>
    <property type="molecule type" value="Genomic_DNA"/>
</dbReference>
<evidence type="ECO:0000313" key="2">
    <source>
        <dbReference type="EMBL" id="AKF08539.1"/>
    </source>
</evidence>
<dbReference type="Proteomes" id="UP000034883">
    <property type="component" value="Chromosome"/>
</dbReference>
<keyword evidence="2" id="KW-0808">Transferase</keyword>
<dbReference type="SMART" id="SM00563">
    <property type="entry name" value="PlsC"/>
    <property type="match status" value="1"/>
</dbReference>
<reference evidence="2 3" key="1">
    <citation type="submission" date="2015-03" db="EMBL/GenBank/DDBJ databases">
        <title>Genome assembly of Sandaracinus amylolyticus DSM 53668.</title>
        <authorList>
            <person name="Sharma G."/>
            <person name="Subramanian S."/>
        </authorList>
    </citation>
    <scope>NUCLEOTIDE SEQUENCE [LARGE SCALE GENOMIC DNA]</scope>
    <source>
        <strain evidence="2 3">DSM 53668</strain>
    </source>
</reference>
<dbReference type="SUPFAM" id="SSF69593">
    <property type="entry name" value="Glycerol-3-phosphate (1)-acyltransferase"/>
    <property type="match status" value="1"/>
</dbReference>
<accession>A0A0F6SGE2</accession>
<dbReference type="STRING" id="927083.DB32_005688"/>
<organism evidence="2 3">
    <name type="scientific">Sandaracinus amylolyticus</name>
    <dbReference type="NCBI Taxonomy" id="927083"/>
    <lineage>
        <taxon>Bacteria</taxon>
        <taxon>Pseudomonadati</taxon>
        <taxon>Myxococcota</taxon>
        <taxon>Polyangia</taxon>
        <taxon>Polyangiales</taxon>
        <taxon>Sandaracinaceae</taxon>
        <taxon>Sandaracinus</taxon>
    </lineage>
</organism>
<dbReference type="PANTHER" id="PTHR22753">
    <property type="entry name" value="TRANSMEMBRANE PROTEIN 68"/>
    <property type="match status" value="1"/>
</dbReference>
<protein>
    <submittedName>
        <fullName evidence="2">1-acyl-sn-glycerol-3-phosphate acyltransferase</fullName>
    </submittedName>
</protein>
<proteinExistence type="predicted"/>
<name>A0A0F6SGE2_9BACT</name>
<keyword evidence="3" id="KW-1185">Reference proteome</keyword>
<keyword evidence="2" id="KW-0012">Acyltransferase</keyword>
<sequence length="307" mass="34171">MSATESMIPFSQSPRGVAQARLEALISRFGDRMVRIAEELLGEELDARLARIRTSSNEAGVDPFGFDPGTARYVLALSAFLHRYYFRTEVHGIDRIPEGRVLVIANHSGQIPMDGVMIGTSLMLDAEPPRFPRSMVERWSAELPFVSVLFPRCGQVVGSPDNARRLLDQEEALIVFPEGSRGISKTWDQRYQLVDFGLGFMRLALETNTPIVPVAVIGGEEQLPSVANIRPLARLLGMPAFPVIPHVMLGLPVPLPTRYRLWFGEPLRFEGDPDDDDAVIEAKVAVVKQSIQSALHQGLKERKSIFW</sequence>
<dbReference type="CDD" id="cd07987">
    <property type="entry name" value="LPLAT_MGAT-like"/>
    <property type="match status" value="1"/>
</dbReference>
<evidence type="ECO:0000313" key="3">
    <source>
        <dbReference type="Proteomes" id="UP000034883"/>
    </source>
</evidence>